<proteinExistence type="predicted"/>
<dbReference type="HOGENOM" id="CLU_795294_0_0_1"/>
<feature type="compositionally biased region" description="Basic and acidic residues" evidence="1">
    <location>
        <begin position="252"/>
        <end position="270"/>
    </location>
</feature>
<feature type="region of interest" description="Disordered" evidence="1">
    <location>
        <begin position="155"/>
        <end position="233"/>
    </location>
</feature>
<evidence type="ECO:0000313" key="3">
    <source>
        <dbReference type="Proteomes" id="UP000014500"/>
    </source>
</evidence>
<protein>
    <submittedName>
        <fullName evidence="2">Uncharacterized protein</fullName>
    </submittedName>
</protein>
<accession>T1IMG1</accession>
<feature type="compositionally biased region" description="Basic and acidic residues" evidence="1">
    <location>
        <begin position="159"/>
        <end position="231"/>
    </location>
</feature>
<evidence type="ECO:0000313" key="2">
    <source>
        <dbReference type="EnsemblMetazoa" id="SMAR002164-PA"/>
    </source>
</evidence>
<name>T1IMG1_STRMM</name>
<evidence type="ECO:0000256" key="1">
    <source>
        <dbReference type="SAM" id="MobiDB-lite"/>
    </source>
</evidence>
<dbReference type="AlphaFoldDB" id="T1IMG1"/>
<feature type="region of interest" description="Disordered" evidence="1">
    <location>
        <begin position="247"/>
        <end position="281"/>
    </location>
</feature>
<reference evidence="3" key="1">
    <citation type="submission" date="2011-05" db="EMBL/GenBank/DDBJ databases">
        <authorList>
            <person name="Richards S.R."/>
            <person name="Qu J."/>
            <person name="Jiang H."/>
            <person name="Jhangiani S.N."/>
            <person name="Agravi P."/>
            <person name="Goodspeed R."/>
            <person name="Gross S."/>
            <person name="Mandapat C."/>
            <person name="Jackson L."/>
            <person name="Mathew T."/>
            <person name="Pu L."/>
            <person name="Thornton R."/>
            <person name="Saada N."/>
            <person name="Wilczek-Boney K.B."/>
            <person name="Lee S."/>
            <person name="Kovar C."/>
            <person name="Wu Y."/>
            <person name="Scherer S.E."/>
            <person name="Worley K.C."/>
            <person name="Muzny D.M."/>
            <person name="Gibbs R."/>
        </authorList>
    </citation>
    <scope>NUCLEOTIDE SEQUENCE</scope>
    <source>
        <strain evidence="3">Brora</strain>
    </source>
</reference>
<organism evidence="2 3">
    <name type="scientific">Strigamia maritima</name>
    <name type="common">European centipede</name>
    <name type="synonym">Geophilus maritimus</name>
    <dbReference type="NCBI Taxonomy" id="126957"/>
    <lineage>
        <taxon>Eukaryota</taxon>
        <taxon>Metazoa</taxon>
        <taxon>Ecdysozoa</taxon>
        <taxon>Arthropoda</taxon>
        <taxon>Myriapoda</taxon>
        <taxon>Chilopoda</taxon>
        <taxon>Pleurostigmophora</taxon>
        <taxon>Geophilomorpha</taxon>
        <taxon>Linotaeniidae</taxon>
        <taxon>Strigamia</taxon>
    </lineage>
</organism>
<sequence>MRPQKFKIHQTSKIQNSSDLKNSKFIKPQKIQISSDFKDSKFRQTMTQAAQDSVDLDARGQQIREHLKLELPVLERRQKERNEAFALYEEAKKAVGRARNHCSEMMKRANAAGAALKREKKRRKDFRLQLVKLMKQKDKADAVVTEEFSVATEDWPEAIEEKATEEVEERRAEEAEERGAEEAKERGAEKAEERGAEERGAEERGAEERGAKERGAEEAEERGAKEAKEAAEGVGEEGIIILASTFTAEEATEGRAAEEATERRAAEEATGKAAKKSKGMVGRAPTEVEEVLEEVKPNSHRLIVVINSRQPIVRLLSDRHNILEDCDECYTCDQGFGSTGKSKYPTVID</sequence>
<dbReference type="Proteomes" id="UP000014500">
    <property type="component" value="Unassembled WGS sequence"/>
</dbReference>
<dbReference type="EnsemblMetazoa" id="SMAR002164-RA">
    <property type="protein sequence ID" value="SMAR002164-PA"/>
    <property type="gene ID" value="SMAR002164"/>
</dbReference>
<reference evidence="2" key="2">
    <citation type="submission" date="2015-02" db="UniProtKB">
        <authorList>
            <consortium name="EnsemblMetazoa"/>
        </authorList>
    </citation>
    <scope>IDENTIFICATION</scope>
</reference>
<dbReference type="EMBL" id="AFFK01017072">
    <property type="status" value="NOT_ANNOTATED_CDS"/>
    <property type="molecule type" value="Genomic_DNA"/>
</dbReference>
<keyword evidence="3" id="KW-1185">Reference proteome</keyword>